<feature type="compositionally biased region" description="Gly residues" evidence="1">
    <location>
        <begin position="85"/>
        <end position="97"/>
    </location>
</feature>
<feature type="compositionally biased region" description="Low complexity" evidence="1">
    <location>
        <begin position="29"/>
        <end position="59"/>
    </location>
</feature>
<proteinExistence type="predicted"/>
<dbReference type="Pfam" id="PF14016">
    <property type="entry name" value="DUF4232"/>
    <property type="match status" value="1"/>
</dbReference>
<feature type="signal peptide" evidence="2">
    <location>
        <begin position="1"/>
        <end position="22"/>
    </location>
</feature>
<evidence type="ECO:0000313" key="5">
    <source>
        <dbReference type="Proteomes" id="UP000460272"/>
    </source>
</evidence>
<protein>
    <submittedName>
        <fullName evidence="4">DUF4232 domain-containing protein</fullName>
    </submittedName>
</protein>
<keyword evidence="5" id="KW-1185">Reference proteome</keyword>
<evidence type="ECO:0000313" key="4">
    <source>
        <dbReference type="EMBL" id="TVZ02939.1"/>
    </source>
</evidence>
<keyword evidence="2" id="KW-0732">Signal</keyword>
<reference evidence="4 5" key="1">
    <citation type="submission" date="2018-11" db="EMBL/GenBank/DDBJ databases">
        <title>Trebonia kvetii gen.nov., sp.nov., a novel acidophilic actinobacterium, and proposal of the new actinobacterial family Treboniaceae fam. nov.</title>
        <authorList>
            <person name="Rapoport D."/>
            <person name="Sagova-Mareckova M."/>
            <person name="Sedlacek I."/>
            <person name="Provaznik J."/>
            <person name="Kralova S."/>
            <person name="Pavlinic D."/>
            <person name="Benes V."/>
            <person name="Kopecky J."/>
        </authorList>
    </citation>
    <scope>NUCLEOTIDE SEQUENCE [LARGE SCALE GENOMIC DNA]</scope>
    <source>
        <strain evidence="4 5">15Tr583</strain>
    </source>
</reference>
<dbReference type="EMBL" id="RPFW01000004">
    <property type="protein sequence ID" value="TVZ02939.1"/>
    <property type="molecule type" value="Genomic_DNA"/>
</dbReference>
<comment type="caution">
    <text evidence="4">The sequence shown here is derived from an EMBL/GenBank/DDBJ whole genome shotgun (WGS) entry which is preliminary data.</text>
</comment>
<name>A0A6P2BUY4_9ACTN</name>
<dbReference type="AlphaFoldDB" id="A0A6P2BUY4"/>
<dbReference type="InterPro" id="IPR025326">
    <property type="entry name" value="DUF4232"/>
</dbReference>
<feature type="region of interest" description="Disordered" evidence="1">
    <location>
        <begin position="29"/>
        <end position="97"/>
    </location>
</feature>
<organism evidence="4 5">
    <name type="scientific">Trebonia kvetii</name>
    <dbReference type="NCBI Taxonomy" id="2480626"/>
    <lineage>
        <taxon>Bacteria</taxon>
        <taxon>Bacillati</taxon>
        <taxon>Actinomycetota</taxon>
        <taxon>Actinomycetes</taxon>
        <taxon>Streptosporangiales</taxon>
        <taxon>Treboniaceae</taxon>
        <taxon>Trebonia</taxon>
    </lineage>
</organism>
<feature type="domain" description="DUF4232" evidence="3">
    <location>
        <begin position="100"/>
        <end position="226"/>
    </location>
</feature>
<feature type="compositionally biased region" description="Low complexity" evidence="1">
    <location>
        <begin position="66"/>
        <end position="84"/>
    </location>
</feature>
<evidence type="ECO:0000256" key="1">
    <source>
        <dbReference type="SAM" id="MobiDB-lite"/>
    </source>
</evidence>
<dbReference type="OrthoDB" id="3400969at2"/>
<evidence type="ECO:0000256" key="2">
    <source>
        <dbReference type="SAM" id="SignalP"/>
    </source>
</evidence>
<accession>A0A6P2BUY4</accession>
<feature type="chain" id="PRO_5039642185" evidence="2">
    <location>
        <begin position="23"/>
        <end position="239"/>
    </location>
</feature>
<gene>
    <name evidence="4" type="ORF">EAS64_20935</name>
</gene>
<evidence type="ECO:0000259" key="3">
    <source>
        <dbReference type="Pfam" id="PF14016"/>
    </source>
</evidence>
<sequence length="239" mass="22643">MTGSGSLLLRGAGMVTAVAAVAAAVGCTASTGSSPTPATTAGSTASSAAPSSPATAAASQTPHAVASPSAPSSATSPGGASASDTGGGGGAGTGSGTPGCATRDLSIKAGASQGAAGSLYQVLEFTNISNAECTLFGYPGVALAGGTPVTQVGAAATRSTAAAATLVTLQPGQTASTLLRITQALNYPKSKCSPTPTTYLQIYPPNQTTPVYVAYSSTGCKSTSVNLLSIGVMKSGTSG</sequence>
<dbReference type="Proteomes" id="UP000460272">
    <property type="component" value="Unassembled WGS sequence"/>
</dbReference>